<protein>
    <recommendedName>
        <fullName evidence="4">Lipoprotein</fullName>
    </recommendedName>
</protein>
<evidence type="ECO:0000256" key="1">
    <source>
        <dbReference type="SAM" id="SignalP"/>
    </source>
</evidence>
<organism evidence="2 3">
    <name type="scientific">Stenotrophomonas maltophilia</name>
    <name type="common">Pseudomonas maltophilia</name>
    <name type="synonym">Xanthomonas maltophilia</name>
    <dbReference type="NCBI Taxonomy" id="40324"/>
    <lineage>
        <taxon>Bacteria</taxon>
        <taxon>Pseudomonadati</taxon>
        <taxon>Pseudomonadota</taxon>
        <taxon>Gammaproteobacteria</taxon>
        <taxon>Lysobacterales</taxon>
        <taxon>Lysobacteraceae</taxon>
        <taxon>Stenotrophomonas</taxon>
        <taxon>Stenotrophomonas maltophilia group</taxon>
    </lineage>
</organism>
<reference evidence="2 3" key="1">
    <citation type="submission" date="2017-06" db="EMBL/GenBank/DDBJ databases">
        <authorList>
            <person name="Kim H.J."/>
            <person name="Triplett B.A."/>
        </authorList>
    </citation>
    <scope>NUCLEOTIDE SEQUENCE [LARGE SCALE GENOMIC DNA]</scope>
    <source>
        <strain evidence="2 3">13146</strain>
    </source>
</reference>
<gene>
    <name evidence="2" type="ORF">CEE60_10255</name>
</gene>
<proteinExistence type="predicted"/>
<dbReference type="PROSITE" id="PS51257">
    <property type="entry name" value="PROKAR_LIPOPROTEIN"/>
    <property type="match status" value="1"/>
</dbReference>
<keyword evidence="1" id="KW-0732">Signal</keyword>
<dbReference type="OrthoDB" id="6939209at2"/>
<evidence type="ECO:0000313" key="2">
    <source>
        <dbReference type="EMBL" id="OWQ54028.1"/>
    </source>
</evidence>
<name>A0A246HMW4_STEMA</name>
<accession>A0A246HMW4</accession>
<comment type="caution">
    <text evidence="2">The sequence shown here is derived from an EMBL/GenBank/DDBJ whole genome shotgun (WGS) entry which is preliminary data.</text>
</comment>
<dbReference type="Proteomes" id="UP000198157">
    <property type="component" value="Unassembled WGS sequence"/>
</dbReference>
<evidence type="ECO:0008006" key="4">
    <source>
        <dbReference type="Google" id="ProtNLM"/>
    </source>
</evidence>
<dbReference type="AlphaFoldDB" id="A0A246HMW4"/>
<feature type="chain" id="PRO_5012535040" description="Lipoprotein" evidence="1">
    <location>
        <begin position="28"/>
        <end position="60"/>
    </location>
</feature>
<evidence type="ECO:0000313" key="3">
    <source>
        <dbReference type="Proteomes" id="UP000198157"/>
    </source>
</evidence>
<dbReference type="EMBL" id="NIVS01000020">
    <property type="protein sequence ID" value="OWQ54028.1"/>
    <property type="molecule type" value="Genomic_DNA"/>
</dbReference>
<sequence length="60" mass="6533">MKFLIIPALLAVTLLVSGCTTSSWIQAAGGVMQAKDDYDKQARNQRIRDANAAAARARRQ</sequence>
<feature type="signal peptide" evidence="1">
    <location>
        <begin position="1"/>
        <end position="27"/>
    </location>
</feature>